<organism evidence="7 8">
    <name type="scientific">Candidatus Lokiarchaeum ossiferum</name>
    <dbReference type="NCBI Taxonomy" id="2951803"/>
    <lineage>
        <taxon>Archaea</taxon>
        <taxon>Promethearchaeati</taxon>
        <taxon>Promethearchaeota</taxon>
        <taxon>Promethearchaeia</taxon>
        <taxon>Promethearchaeales</taxon>
        <taxon>Promethearchaeaceae</taxon>
        <taxon>Candidatus Lokiarchaeum</taxon>
    </lineage>
</organism>
<evidence type="ECO:0000256" key="6">
    <source>
        <dbReference type="SAM" id="Phobius"/>
    </source>
</evidence>
<feature type="transmembrane region" description="Helical" evidence="6">
    <location>
        <begin position="156"/>
        <end position="176"/>
    </location>
</feature>
<dbReference type="Proteomes" id="UP001208689">
    <property type="component" value="Chromosome"/>
</dbReference>
<keyword evidence="3 6" id="KW-1133">Transmembrane helix</keyword>
<sequence length="222" mass="25960">MTSISNLMDESTTISANSQHVQSKSQKSTPIWADYKFHIHPIIKFLLFGILNVAAFLPSFQQIRWIFLIIEIILAFGIKLEIYRVQGFFKFLFMNFIGIYFLFYFVDFSWINAFILFYQYTLSMLILFLGTFIFTQTTPPRELLTALRMFHIPRKLALGITVAITFLPLLTERIRLTRAYQEARGYKVHFWNLGPIIIPSLLNILDLSMNLAISMESRGYEV</sequence>
<comment type="subcellular location">
    <subcellularLocation>
        <location evidence="1">Membrane</location>
        <topology evidence="1">Multi-pass membrane protein</topology>
    </subcellularLocation>
</comment>
<evidence type="ECO:0000256" key="4">
    <source>
        <dbReference type="ARBA" id="ARBA00023136"/>
    </source>
</evidence>
<evidence type="ECO:0000313" key="8">
    <source>
        <dbReference type="Proteomes" id="UP001208689"/>
    </source>
</evidence>
<gene>
    <name evidence="7" type="ORF">NEF87_001203</name>
</gene>
<keyword evidence="4 6" id="KW-0472">Membrane</keyword>
<feature type="transmembrane region" description="Helical" evidence="6">
    <location>
        <begin position="63"/>
        <end position="80"/>
    </location>
</feature>
<reference evidence="7" key="1">
    <citation type="submission" date="2022-09" db="EMBL/GenBank/DDBJ databases">
        <title>Actin cytoskeleton and complex cell architecture in an #Asgard archaeon.</title>
        <authorList>
            <person name="Ponce Toledo R.I."/>
            <person name="Schleper C."/>
            <person name="Rodrigues Oliveira T."/>
            <person name="Wollweber F."/>
            <person name="Xu J."/>
            <person name="Rittmann S."/>
            <person name="Klingl A."/>
            <person name="Pilhofer M."/>
        </authorList>
    </citation>
    <scope>NUCLEOTIDE SEQUENCE</scope>
    <source>
        <strain evidence="7">B-35</strain>
    </source>
</reference>
<evidence type="ECO:0000256" key="2">
    <source>
        <dbReference type="ARBA" id="ARBA00022692"/>
    </source>
</evidence>
<keyword evidence="8" id="KW-1185">Reference proteome</keyword>
<evidence type="ECO:0000256" key="3">
    <source>
        <dbReference type="ARBA" id="ARBA00022989"/>
    </source>
</evidence>
<dbReference type="InterPro" id="IPR003339">
    <property type="entry name" value="ABC/ECF_trnsptr_transmembrane"/>
</dbReference>
<feature type="region of interest" description="Disordered" evidence="5">
    <location>
        <begin position="1"/>
        <end position="21"/>
    </location>
</feature>
<feature type="transmembrane region" description="Helical" evidence="6">
    <location>
        <begin position="117"/>
        <end position="135"/>
    </location>
</feature>
<name>A0ABY6HN30_9ARCH</name>
<evidence type="ECO:0008006" key="9">
    <source>
        <dbReference type="Google" id="ProtNLM"/>
    </source>
</evidence>
<dbReference type="CDD" id="cd16914">
    <property type="entry name" value="EcfT"/>
    <property type="match status" value="1"/>
</dbReference>
<keyword evidence="2 6" id="KW-0812">Transmembrane</keyword>
<protein>
    <recommendedName>
        <fullName evidence="9">Energy-coupling factor transporter transmembrane protein EcfT</fullName>
    </recommendedName>
</protein>
<feature type="transmembrane region" description="Helical" evidence="6">
    <location>
        <begin position="188"/>
        <end position="205"/>
    </location>
</feature>
<proteinExistence type="predicted"/>
<evidence type="ECO:0000256" key="1">
    <source>
        <dbReference type="ARBA" id="ARBA00004141"/>
    </source>
</evidence>
<evidence type="ECO:0000256" key="5">
    <source>
        <dbReference type="SAM" id="MobiDB-lite"/>
    </source>
</evidence>
<dbReference type="Pfam" id="PF02361">
    <property type="entry name" value="CbiQ"/>
    <property type="match status" value="1"/>
</dbReference>
<feature type="transmembrane region" description="Helical" evidence="6">
    <location>
        <begin position="92"/>
        <end position="111"/>
    </location>
</feature>
<evidence type="ECO:0000313" key="7">
    <source>
        <dbReference type="EMBL" id="UYP44918.1"/>
    </source>
</evidence>
<dbReference type="EMBL" id="CP104013">
    <property type="protein sequence ID" value="UYP44918.1"/>
    <property type="molecule type" value="Genomic_DNA"/>
</dbReference>
<feature type="transmembrane region" description="Helical" evidence="6">
    <location>
        <begin position="37"/>
        <end position="57"/>
    </location>
</feature>
<accession>A0ABY6HN30</accession>